<dbReference type="EMBL" id="JAACJN010000089">
    <property type="protein sequence ID" value="KAF5376600.1"/>
    <property type="molecule type" value="Genomic_DNA"/>
</dbReference>
<protein>
    <submittedName>
        <fullName evidence="1">Uncharacterized protein</fullName>
    </submittedName>
</protein>
<proteinExistence type="predicted"/>
<comment type="caution">
    <text evidence="1">The sequence shown here is derived from an EMBL/GenBank/DDBJ whole genome shotgun (WGS) entry which is preliminary data.</text>
</comment>
<dbReference type="Proteomes" id="UP000518752">
    <property type="component" value="Unassembled WGS sequence"/>
</dbReference>
<evidence type="ECO:0000313" key="2">
    <source>
        <dbReference type="Proteomes" id="UP000518752"/>
    </source>
</evidence>
<gene>
    <name evidence="1" type="ORF">D9757_009596</name>
</gene>
<organism evidence="1 2">
    <name type="scientific">Collybiopsis confluens</name>
    <dbReference type="NCBI Taxonomy" id="2823264"/>
    <lineage>
        <taxon>Eukaryota</taxon>
        <taxon>Fungi</taxon>
        <taxon>Dikarya</taxon>
        <taxon>Basidiomycota</taxon>
        <taxon>Agaricomycotina</taxon>
        <taxon>Agaricomycetes</taxon>
        <taxon>Agaricomycetidae</taxon>
        <taxon>Agaricales</taxon>
        <taxon>Marasmiineae</taxon>
        <taxon>Omphalotaceae</taxon>
        <taxon>Collybiopsis</taxon>
    </lineage>
</organism>
<dbReference type="AlphaFoldDB" id="A0A8H5H4V8"/>
<name>A0A8H5H4V8_9AGAR</name>
<keyword evidence="2" id="KW-1185">Reference proteome</keyword>
<reference evidence="1 2" key="1">
    <citation type="journal article" date="2020" name="ISME J.">
        <title>Uncovering the hidden diversity of litter-decomposition mechanisms in mushroom-forming fungi.</title>
        <authorList>
            <person name="Floudas D."/>
            <person name="Bentzer J."/>
            <person name="Ahren D."/>
            <person name="Johansson T."/>
            <person name="Persson P."/>
            <person name="Tunlid A."/>
        </authorList>
    </citation>
    <scope>NUCLEOTIDE SEQUENCE [LARGE SCALE GENOMIC DNA]</scope>
    <source>
        <strain evidence="1 2">CBS 406.79</strain>
    </source>
</reference>
<sequence>MSSSRFGLGNLGVIWVLRIAWEPVEFPSPFANAEYMYTILDVRPYAYLLTLRRRAGSLH</sequence>
<evidence type="ECO:0000313" key="1">
    <source>
        <dbReference type="EMBL" id="KAF5376600.1"/>
    </source>
</evidence>
<accession>A0A8H5H4V8</accession>